<keyword evidence="2" id="KW-0645">Protease</keyword>
<keyword evidence="8" id="KW-1185">Reference proteome</keyword>
<dbReference type="EMBL" id="CP045119">
    <property type="protein sequence ID" value="QIN83878.1"/>
    <property type="molecule type" value="Genomic_DNA"/>
</dbReference>
<dbReference type="Gene3D" id="2.40.10.10">
    <property type="entry name" value="Trypsin-like serine proteases"/>
    <property type="match status" value="2"/>
</dbReference>
<dbReference type="InterPro" id="IPR001940">
    <property type="entry name" value="Peptidase_S1C"/>
</dbReference>
<dbReference type="InterPro" id="IPR036034">
    <property type="entry name" value="PDZ_sf"/>
</dbReference>
<dbReference type="SMART" id="SM00228">
    <property type="entry name" value="PDZ"/>
    <property type="match status" value="1"/>
</dbReference>
<evidence type="ECO:0000256" key="5">
    <source>
        <dbReference type="SAM" id="SignalP"/>
    </source>
</evidence>
<dbReference type="RefSeq" id="WP_166177528.1">
    <property type="nucleotide sequence ID" value="NZ_CP045119.1"/>
</dbReference>
<dbReference type="AlphaFoldDB" id="A0A6G8QBR1"/>
<dbReference type="Pfam" id="PF13365">
    <property type="entry name" value="Trypsin_2"/>
    <property type="match status" value="1"/>
</dbReference>
<dbReference type="SUPFAM" id="SSF50156">
    <property type="entry name" value="PDZ domain-like"/>
    <property type="match status" value="1"/>
</dbReference>
<accession>A0A6G8QBR1</accession>
<evidence type="ECO:0000313" key="8">
    <source>
        <dbReference type="Proteomes" id="UP000501452"/>
    </source>
</evidence>
<dbReference type="Gene3D" id="2.30.42.10">
    <property type="match status" value="1"/>
</dbReference>
<organism evidence="7 8">
    <name type="scientific">Rubrobacter tropicus</name>
    <dbReference type="NCBI Taxonomy" id="2653851"/>
    <lineage>
        <taxon>Bacteria</taxon>
        <taxon>Bacillati</taxon>
        <taxon>Actinomycetota</taxon>
        <taxon>Rubrobacteria</taxon>
        <taxon>Rubrobacterales</taxon>
        <taxon>Rubrobacteraceae</taxon>
        <taxon>Rubrobacter</taxon>
    </lineage>
</organism>
<name>A0A6G8QBR1_9ACTN</name>
<feature type="region of interest" description="Disordered" evidence="4">
    <location>
        <begin position="32"/>
        <end position="53"/>
    </location>
</feature>
<feature type="chain" id="PRO_5039674040" evidence="5">
    <location>
        <begin position="23"/>
        <end position="371"/>
    </location>
</feature>
<evidence type="ECO:0000256" key="1">
    <source>
        <dbReference type="ARBA" id="ARBA00010541"/>
    </source>
</evidence>
<dbReference type="PANTHER" id="PTHR43343:SF3">
    <property type="entry name" value="PROTEASE DO-LIKE 8, CHLOROPLASTIC"/>
    <property type="match status" value="1"/>
</dbReference>
<dbReference type="GO" id="GO:0004252">
    <property type="term" value="F:serine-type endopeptidase activity"/>
    <property type="evidence" value="ECO:0007669"/>
    <property type="project" value="InterPro"/>
</dbReference>
<evidence type="ECO:0000313" key="7">
    <source>
        <dbReference type="EMBL" id="QIN83878.1"/>
    </source>
</evidence>
<evidence type="ECO:0000256" key="4">
    <source>
        <dbReference type="SAM" id="MobiDB-lite"/>
    </source>
</evidence>
<comment type="similarity">
    <text evidence="1">Belongs to the peptidase S1C family.</text>
</comment>
<dbReference type="KEGG" id="rub:GBA63_15445"/>
<dbReference type="Proteomes" id="UP000501452">
    <property type="component" value="Chromosome"/>
</dbReference>
<gene>
    <name evidence="7" type="ORF">GBA63_15445</name>
</gene>
<feature type="domain" description="PDZ" evidence="6">
    <location>
        <begin position="273"/>
        <end position="355"/>
    </location>
</feature>
<dbReference type="PROSITE" id="PS51257">
    <property type="entry name" value="PROKAR_LIPOPROTEIN"/>
    <property type="match status" value="1"/>
</dbReference>
<evidence type="ECO:0000259" key="6">
    <source>
        <dbReference type="SMART" id="SM00228"/>
    </source>
</evidence>
<reference evidence="7 8" key="1">
    <citation type="submission" date="2019-10" db="EMBL/GenBank/DDBJ databases">
        <title>Rubrobacter sp nov SCSIO 52090 isolated from a deep-sea sediment in the South China Sea.</title>
        <authorList>
            <person name="Chen R.W."/>
        </authorList>
    </citation>
    <scope>NUCLEOTIDE SEQUENCE [LARGE SCALE GENOMIC DNA]</scope>
    <source>
        <strain evidence="7 8">SCSIO 52909</strain>
    </source>
</reference>
<feature type="signal peptide" evidence="5">
    <location>
        <begin position="1"/>
        <end position="22"/>
    </location>
</feature>
<dbReference type="InterPro" id="IPR009003">
    <property type="entry name" value="Peptidase_S1_PA"/>
</dbReference>
<keyword evidence="5" id="KW-0732">Signal</keyword>
<dbReference type="GO" id="GO:0006508">
    <property type="term" value="P:proteolysis"/>
    <property type="evidence" value="ECO:0007669"/>
    <property type="project" value="UniProtKB-KW"/>
</dbReference>
<dbReference type="PRINTS" id="PR00834">
    <property type="entry name" value="PROTEASES2C"/>
</dbReference>
<dbReference type="PANTHER" id="PTHR43343">
    <property type="entry name" value="PEPTIDASE S12"/>
    <property type="match status" value="1"/>
</dbReference>
<protein>
    <submittedName>
        <fullName evidence="7">PDZ domain-containing protein</fullName>
    </submittedName>
</protein>
<dbReference type="Pfam" id="PF13180">
    <property type="entry name" value="PDZ_2"/>
    <property type="match status" value="1"/>
</dbReference>
<dbReference type="SUPFAM" id="SSF50494">
    <property type="entry name" value="Trypsin-like serine proteases"/>
    <property type="match status" value="1"/>
</dbReference>
<dbReference type="InterPro" id="IPR051201">
    <property type="entry name" value="Chloro_Bact_Ser_Proteases"/>
</dbReference>
<keyword evidence="3" id="KW-0378">Hydrolase</keyword>
<sequence length="371" mass="37617">MNLRKRTPYLLLLAAVATTVLLVGCSEDGQGSGRSVAAAQAPREETPTTSGIPEDEPVAQVAAAVGPSVVQINVEVSQQTPLGTQQGEGLGSGVIYREDGYIITNDHVVRGASGIEVAFADGETAPAELVGADPTSEIAVLKVNRNDLPAAPFKTDEPPIVGQLAVAIGSPAGFEATVTSGIVSAVGREFPAELTGGGNAASALSDLIQTDAAISPGNSGGALVDRDGNIIGINVAYLPPAERGAVNLGFAVPADTAVSVADQLIETGEVTTPYLGVGTADLTPEIAERFDLPVDSGALVQTVEPGSGAEAAGVRENDVITALEGTSVASYGDLFGALRDYQPGDTVGLTVVRNGNERTLDVTLGERPENP</sequence>
<evidence type="ECO:0000256" key="2">
    <source>
        <dbReference type="ARBA" id="ARBA00022670"/>
    </source>
</evidence>
<proteinExistence type="inferred from homology"/>
<dbReference type="InterPro" id="IPR043504">
    <property type="entry name" value="Peptidase_S1_PA_chymotrypsin"/>
</dbReference>
<dbReference type="CDD" id="cd06779">
    <property type="entry name" value="cpPDZ_Deg_HtrA-like"/>
    <property type="match status" value="1"/>
</dbReference>
<dbReference type="InterPro" id="IPR001478">
    <property type="entry name" value="PDZ"/>
</dbReference>
<evidence type="ECO:0000256" key="3">
    <source>
        <dbReference type="ARBA" id="ARBA00022801"/>
    </source>
</evidence>